<name>A0A0L6UXU3_9BASI</name>
<accession>A0A0L6UXU3</accession>
<proteinExistence type="predicted"/>
<keyword evidence="2" id="KW-1185">Reference proteome</keyword>
<reference evidence="1 2" key="1">
    <citation type="submission" date="2015-08" db="EMBL/GenBank/DDBJ databases">
        <title>Next Generation Sequencing and Analysis of the Genome of Puccinia sorghi L Schw, the Causal Agent of Maize Common Rust.</title>
        <authorList>
            <person name="Rochi L."/>
            <person name="Burguener G."/>
            <person name="Darino M."/>
            <person name="Turjanski A."/>
            <person name="Kreff E."/>
            <person name="Dieguez M.J."/>
            <person name="Sacco F."/>
        </authorList>
    </citation>
    <scope>NUCLEOTIDE SEQUENCE [LARGE SCALE GENOMIC DNA]</scope>
    <source>
        <strain evidence="1 2">RO10H11247</strain>
    </source>
</reference>
<dbReference type="Proteomes" id="UP000037035">
    <property type="component" value="Unassembled WGS sequence"/>
</dbReference>
<evidence type="ECO:0000313" key="1">
    <source>
        <dbReference type="EMBL" id="KNZ53338.1"/>
    </source>
</evidence>
<organism evidence="1 2">
    <name type="scientific">Puccinia sorghi</name>
    <dbReference type="NCBI Taxonomy" id="27349"/>
    <lineage>
        <taxon>Eukaryota</taxon>
        <taxon>Fungi</taxon>
        <taxon>Dikarya</taxon>
        <taxon>Basidiomycota</taxon>
        <taxon>Pucciniomycotina</taxon>
        <taxon>Pucciniomycetes</taxon>
        <taxon>Pucciniales</taxon>
        <taxon>Pucciniaceae</taxon>
        <taxon>Puccinia</taxon>
    </lineage>
</organism>
<sequence length="241" mass="26999">MRGKTKLDPQECTWGSSRGSLTFLILPHPHYAAPGSIRFLLKQSVYDITPFTISETISTPTSYTHGQSCRIIGLQYVVQSSMPEHPPATQVADKKLVCSVITQSINATNLHYISHQDQITGGCVFWLRKLLLERMEGNNIPAHIDTMTSLLRPMMFMLQLFSARFHKTAETIVNALKNKHIPWKVQSDIMASVSAAKTAQPSQQHSKDCPKKPRHCFLCNFPSQLDKGTGVAVMRPSQHML</sequence>
<dbReference type="STRING" id="27349.A0A0L6UXU3"/>
<dbReference type="EMBL" id="LAVV01008246">
    <property type="protein sequence ID" value="KNZ53338.1"/>
    <property type="molecule type" value="Genomic_DNA"/>
</dbReference>
<protein>
    <submittedName>
        <fullName evidence="1">Uncharacterized protein</fullName>
    </submittedName>
</protein>
<dbReference type="AlphaFoldDB" id="A0A0L6UXU3"/>
<dbReference type="VEuPathDB" id="FungiDB:VP01_326g1"/>
<gene>
    <name evidence="1" type="ORF">VP01_326g1</name>
</gene>
<evidence type="ECO:0000313" key="2">
    <source>
        <dbReference type="Proteomes" id="UP000037035"/>
    </source>
</evidence>
<comment type="caution">
    <text evidence="1">The sequence shown here is derived from an EMBL/GenBank/DDBJ whole genome shotgun (WGS) entry which is preliminary data.</text>
</comment>